<dbReference type="RefSeq" id="XP_005771819.1">
    <property type="nucleotide sequence ID" value="XM_005771762.1"/>
</dbReference>
<dbReference type="HOGENOM" id="CLU_176592_0_0_1"/>
<name>A0A0D3J7A5_EMIH1</name>
<dbReference type="PaxDb" id="2903-EOD19390"/>
<evidence type="ECO:0000313" key="1">
    <source>
        <dbReference type="EnsemblProtists" id="EOD19390"/>
    </source>
</evidence>
<dbReference type="Proteomes" id="UP000013827">
    <property type="component" value="Unassembled WGS sequence"/>
</dbReference>
<evidence type="ECO:0000313" key="2">
    <source>
        <dbReference type="Proteomes" id="UP000013827"/>
    </source>
</evidence>
<sequence>MPELMPEFDLAFMSQMLGGGAVRSEPEDPATGDDETTMQQAAVDIALQLFTDDGGLQALLASDEPSAERVALEGADNALANSRARLDQLYEVVSDNRHLEHLECSR</sequence>
<organism evidence="1 2">
    <name type="scientific">Emiliania huxleyi (strain CCMP1516)</name>
    <dbReference type="NCBI Taxonomy" id="280463"/>
    <lineage>
        <taxon>Eukaryota</taxon>
        <taxon>Haptista</taxon>
        <taxon>Haptophyta</taxon>
        <taxon>Prymnesiophyceae</taxon>
        <taxon>Isochrysidales</taxon>
        <taxon>Noelaerhabdaceae</taxon>
        <taxon>Emiliania</taxon>
    </lineage>
</organism>
<keyword evidence="2" id="KW-1185">Reference proteome</keyword>
<dbReference type="AlphaFoldDB" id="A0A0D3J7A5"/>
<protein>
    <submittedName>
        <fullName evidence="1">Uncharacterized protein</fullName>
    </submittedName>
</protein>
<reference evidence="2" key="1">
    <citation type="journal article" date="2013" name="Nature">
        <title>Pan genome of the phytoplankton Emiliania underpins its global distribution.</title>
        <authorList>
            <person name="Read B.A."/>
            <person name="Kegel J."/>
            <person name="Klute M.J."/>
            <person name="Kuo A."/>
            <person name="Lefebvre S.C."/>
            <person name="Maumus F."/>
            <person name="Mayer C."/>
            <person name="Miller J."/>
            <person name="Monier A."/>
            <person name="Salamov A."/>
            <person name="Young J."/>
            <person name="Aguilar M."/>
            <person name="Claverie J.M."/>
            <person name="Frickenhaus S."/>
            <person name="Gonzalez K."/>
            <person name="Herman E.K."/>
            <person name="Lin Y.C."/>
            <person name="Napier J."/>
            <person name="Ogata H."/>
            <person name="Sarno A.F."/>
            <person name="Shmutz J."/>
            <person name="Schroeder D."/>
            <person name="de Vargas C."/>
            <person name="Verret F."/>
            <person name="von Dassow P."/>
            <person name="Valentin K."/>
            <person name="Van de Peer Y."/>
            <person name="Wheeler G."/>
            <person name="Dacks J.B."/>
            <person name="Delwiche C.F."/>
            <person name="Dyhrman S.T."/>
            <person name="Glockner G."/>
            <person name="John U."/>
            <person name="Richards T."/>
            <person name="Worden A.Z."/>
            <person name="Zhang X."/>
            <person name="Grigoriev I.V."/>
            <person name="Allen A.E."/>
            <person name="Bidle K."/>
            <person name="Borodovsky M."/>
            <person name="Bowler C."/>
            <person name="Brownlee C."/>
            <person name="Cock J.M."/>
            <person name="Elias M."/>
            <person name="Gladyshev V.N."/>
            <person name="Groth M."/>
            <person name="Guda C."/>
            <person name="Hadaegh A."/>
            <person name="Iglesias-Rodriguez M.D."/>
            <person name="Jenkins J."/>
            <person name="Jones B.M."/>
            <person name="Lawson T."/>
            <person name="Leese F."/>
            <person name="Lindquist E."/>
            <person name="Lobanov A."/>
            <person name="Lomsadze A."/>
            <person name="Malik S.B."/>
            <person name="Marsh M.E."/>
            <person name="Mackinder L."/>
            <person name="Mock T."/>
            <person name="Mueller-Roeber B."/>
            <person name="Pagarete A."/>
            <person name="Parker M."/>
            <person name="Probert I."/>
            <person name="Quesneville H."/>
            <person name="Raines C."/>
            <person name="Rensing S.A."/>
            <person name="Riano-Pachon D.M."/>
            <person name="Richier S."/>
            <person name="Rokitta S."/>
            <person name="Shiraiwa Y."/>
            <person name="Soanes D.M."/>
            <person name="van der Giezen M."/>
            <person name="Wahlund T.M."/>
            <person name="Williams B."/>
            <person name="Wilson W."/>
            <person name="Wolfe G."/>
            <person name="Wurch L.L."/>
        </authorList>
    </citation>
    <scope>NUCLEOTIDE SEQUENCE</scope>
</reference>
<reference evidence="1" key="2">
    <citation type="submission" date="2024-10" db="UniProtKB">
        <authorList>
            <consortium name="EnsemblProtists"/>
        </authorList>
    </citation>
    <scope>IDENTIFICATION</scope>
</reference>
<accession>A0A0D3J7A5</accession>
<dbReference type="KEGG" id="ehx:EMIHUDRAFT_242882"/>
<dbReference type="EnsemblProtists" id="EOD19390">
    <property type="protein sequence ID" value="EOD19390"/>
    <property type="gene ID" value="EMIHUDRAFT_242882"/>
</dbReference>
<dbReference type="GeneID" id="17264936"/>
<proteinExistence type="predicted"/>